<dbReference type="RefSeq" id="WP_090564979.1">
    <property type="nucleotide sequence ID" value="NZ_CP189791.1"/>
</dbReference>
<gene>
    <name evidence="1" type="ORF">M9R61_10775</name>
</gene>
<accession>A0A9X3RB32</accession>
<dbReference type="Proteomes" id="UP001152172">
    <property type="component" value="Unassembled WGS sequence"/>
</dbReference>
<reference evidence="1" key="1">
    <citation type="submission" date="2022-05" db="EMBL/GenBank/DDBJ databases">
        <authorList>
            <person name="Colautti A."/>
            <person name="Iacumin L."/>
        </authorList>
    </citation>
    <scope>NUCLEOTIDE SEQUENCE</scope>
    <source>
        <strain evidence="1">DSM 30747</strain>
    </source>
</reference>
<comment type="caution">
    <text evidence="1">The sequence shown here is derived from an EMBL/GenBank/DDBJ whole genome shotgun (WGS) entry which is preliminary data.</text>
</comment>
<organism evidence="1 2">
    <name type="scientific">Psychrobacillus psychrodurans</name>
    <dbReference type="NCBI Taxonomy" id="126157"/>
    <lineage>
        <taxon>Bacteria</taxon>
        <taxon>Bacillati</taxon>
        <taxon>Bacillota</taxon>
        <taxon>Bacilli</taxon>
        <taxon>Bacillales</taxon>
        <taxon>Bacillaceae</taxon>
        <taxon>Psychrobacillus</taxon>
    </lineage>
</organism>
<sequence>MNQRREEGICGLLATLSPNQRVNEIVVDGFSESVFRFINFEEDTHLAYFREELGGLVVADCRRISLIDFPA</sequence>
<evidence type="ECO:0000313" key="1">
    <source>
        <dbReference type="EMBL" id="MCZ8533793.1"/>
    </source>
</evidence>
<keyword evidence="2" id="KW-1185">Reference proteome</keyword>
<dbReference type="AlphaFoldDB" id="A0A9X3RB32"/>
<protein>
    <submittedName>
        <fullName evidence="1">Uncharacterized protein</fullName>
    </submittedName>
</protein>
<proteinExistence type="predicted"/>
<name>A0A9X3RB32_9BACI</name>
<evidence type="ECO:0000313" key="2">
    <source>
        <dbReference type="Proteomes" id="UP001152172"/>
    </source>
</evidence>
<dbReference type="EMBL" id="JAMKBI010000007">
    <property type="protein sequence ID" value="MCZ8533793.1"/>
    <property type="molecule type" value="Genomic_DNA"/>
</dbReference>